<dbReference type="Proteomes" id="UP000244336">
    <property type="component" value="Chromosome 1"/>
</dbReference>
<accession>A0A2T7F8D8</accession>
<evidence type="ECO:0000313" key="2">
    <source>
        <dbReference type="EMBL" id="PUZ76330.1"/>
    </source>
</evidence>
<feature type="domain" description="Maturase MatK N-terminal" evidence="1">
    <location>
        <begin position="1"/>
        <end position="41"/>
    </location>
</feature>
<proteinExistence type="predicted"/>
<dbReference type="Gramene" id="PUZ76330">
    <property type="protein sequence ID" value="PUZ76330"/>
    <property type="gene ID" value="GQ55_1G281400"/>
</dbReference>
<dbReference type="STRING" id="1504633.A0A2T7F8D8"/>
<sequence length="65" mass="7408">MVVEIPLSLGQPSCSEENEIPKFQNLQSIHLIFPFLEDKFWEAYAPPHRNCLPETVLWPAGLTQG</sequence>
<name>A0A2T7F8D8_9POAL</name>
<dbReference type="AlphaFoldDB" id="A0A2T7F8D8"/>
<reference evidence="2 3" key="1">
    <citation type="submission" date="2018-04" db="EMBL/GenBank/DDBJ databases">
        <title>WGS assembly of Panicum hallii var. hallii HAL2.</title>
        <authorList>
            <person name="Lovell J."/>
            <person name="Jenkins J."/>
            <person name="Lowry D."/>
            <person name="Mamidi S."/>
            <person name="Sreedasyam A."/>
            <person name="Weng X."/>
            <person name="Barry K."/>
            <person name="Bonette J."/>
            <person name="Campitelli B."/>
            <person name="Daum C."/>
            <person name="Gordon S."/>
            <person name="Gould B."/>
            <person name="Lipzen A."/>
            <person name="MacQueen A."/>
            <person name="Palacio-Mejia J."/>
            <person name="Plott C."/>
            <person name="Shakirov E."/>
            <person name="Shu S."/>
            <person name="Yoshinaga Y."/>
            <person name="Zane M."/>
            <person name="Rokhsar D."/>
            <person name="Grimwood J."/>
            <person name="Schmutz J."/>
            <person name="Juenger T."/>
        </authorList>
    </citation>
    <scope>NUCLEOTIDE SEQUENCE [LARGE SCALE GENOMIC DNA]</scope>
    <source>
        <strain evidence="3">cv. HAL2</strain>
    </source>
</reference>
<dbReference type="OrthoDB" id="597045at2759"/>
<evidence type="ECO:0000313" key="3">
    <source>
        <dbReference type="Proteomes" id="UP000244336"/>
    </source>
</evidence>
<dbReference type="EMBL" id="CM009749">
    <property type="protein sequence ID" value="PUZ76330.1"/>
    <property type="molecule type" value="Genomic_DNA"/>
</dbReference>
<organism evidence="2 3">
    <name type="scientific">Panicum hallii var. hallii</name>
    <dbReference type="NCBI Taxonomy" id="1504633"/>
    <lineage>
        <taxon>Eukaryota</taxon>
        <taxon>Viridiplantae</taxon>
        <taxon>Streptophyta</taxon>
        <taxon>Embryophyta</taxon>
        <taxon>Tracheophyta</taxon>
        <taxon>Spermatophyta</taxon>
        <taxon>Magnoliopsida</taxon>
        <taxon>Liliopsida</taxon>
        <taxon>Poales</taxon>
        <taxon>Poaceae</taxon>
        <taxon>PACMAD clade</taxon>
        <taxon>Panicoideae</taxon>
        <taxon>Panicodae</taxon>
        <taxon>Paniceae</taxon>
        <taxon>Panicinae</taxon>
        <taxon>Panicum</taxon>
        <taxon>Panicum sect. Panicum</taxon>
    </lineage>
</organism>
<protein>
    <recommendedName>
        <fullName evidence="1">Maturase MatK N-terminal domain-containing protein</fullName>
    </recommendedName>
</protein>
<dbReference type="Pfam" id="PF01824">
    <property type="entry name" value="MatK_N"/>
    <property type="match status" value="1"/>
</dbReference>
<keyword evidence="3" id="KW-1185">Reference proteome</keyword>
<gene>
    <name evidence="2" type="ORF">GQ55_1G281400</name>
</gene>
<dbReference type="InterPro" id="IPR024942">
    <property type="entry name" value="Maturase_MatK_N"/>
</dbReference>
<evidence type="ECO:0000259" key="1">
    <source>
        <dbReference type="Pfam" id="PF01824"/>
    </source>
</evidence>